<feature type="coiled-coil region" evidence="1">
    <location>
        <begin position="339"/>
        <end position="366"/>
    </location>
</feature>
<dbReference type="AlphaFoldDB" id="A0A2K9D786"/>
<dbReference type="KEGG" id="mhos:CXR34_08300"/>
<dbReference type="EMBL" id="CP025299">
    <property type="protein sequence ID" value="AUG29465.1"/>
    <property type="molecule type" value="Genomic_DNA"/>
</dbReference>
<sequence length="577" mass="61340">MGGGFTVPIDFVTQTAAIVGTRGRGKTSTAKVIFEEIVSAGQQAVVMDTVGAWWGVRTSLDGKEPGLPVVVFGGMHADVPLEDSAGALIAQVLIRTRVPAVIDLSGFRKAGQRRFATAFIEELYHSNREPMHVVFDEADEFAPQTPFPEGRQLLGAMEDFVRRGRIRGLGCTLVSQRPAVIHKDVLTQVETLITMGLTGPRDVAAINEWVSLHATEDQAKAVKSSLASLPTGTGWVWSPGWLGVLEKVAFRRVTTFDSSATPKVGQRLATPTARAEIDLDALGAEIAATVERAKYDDPKALRRRIADLEPQLAKKPAPVAASEVKEIRVEVPTLGEETLEALDERADQLEQVAGALNTQIEQLLLSITEIRAAVAEVREAHSPAPRARHAVAMPPTSPAVPPHRAALTIASSADGDDKLSKAQKAIATALATHGTLSLRQIGLHSGYAHKSGSFANNMSSLRTRGYIEGTGQAISITDAGLKALDANGGYDPLPTGRALVDWWMARLPKAQAAMLGALLEAYPDGLTAEQLGEATGYASGSGSFANNRSKLNVAELIHGDRNALFANDTLGEAYLAG</sequence>
<dbReference type="Proteomes" id="UP000233276">
    <property type="component" value="Chromosome"/>
</dbReference>
<feature type="domain" description="Type IV secretion system coupling protein TraD DNA-binding" evidence="2">
    <location>
        <begin position="3"/>
        <end position="53"/>
    </location>
</feature>
<dbReference type="Gene3D" id="3.40.50.300">
    <property type="entry name" value="P-loop containing nucleotide triphosphate hydrolases"/>
    <property type="match status" value="1"/>
</dbReference>
<evidence type="ECO:0000313" key="4">
    <source>
        <dbReference type="Proteomes" id="UP000233276"/>
    </source>
</evidence>
<dbReference type="InterPro" id="IPR019476">
    <property type="entry name" value="T4SS_TraD_DNA-bd"/>
</dbReference>
<dbReference type="SUPFAM" id="SSF52540">
    <property type="entry name" value="P-loop containing nucleoside triphosphate hydrolases"/>
    <property type="match status" value="1"/>
</dbReference>
<reference evidence="3 4" key="1">
    <citation type="submission" date="2017-12" db="EMBL/GenBank/DDBJ databases">
        <title>Isolation and characterization of estrogens degradatiion strain Microbacterium hominis SJTG1.</title>
        <authorList>
            <person name="Xiong W."/>
            <person name="Yin C."/>
            <person name="Zheng D."/>
            <person name="Liang R."/>
        </authorList>
    </citation>
    <scope>NUCLEOTIDE SEQUENCE [LARGE SCALE GENOMIC DNA]</scope>
    <source>
        <strain evidence="3 4">SJTG1</strain>
    </source>
</reference>
<dbReference type="InterPro" id="IPR027417">
    <property type="entry name" value="P-loop_NTPase"/>
</dbReference>
<dbReference type="PANTHER" id="PTHR42957">
    <property type="entry name" value="HELICASE MJ1565-RELATED"/>
    <property type="match status" value="1"/>
</dbReference>
<accession>A0A2K9D786</accession>
<evidence type="ECO:0000256" key="1">
    <source>
        <dbReference type="SAM" id="Coils"/>
    </source>
</evidence>
<proteinExistence type="predicted"/>
<evidence type="ECO:0000259" key="2">
    <source>
        <dbReference type="Pfam" id="PF10412"/>
    </source>
</evidence>
<keyword evidence="1" id="KW-0175">Coiled coil</keyword>
<gene>
    <name evidence="3" type="ORF">CXR34_08300</name>
</gene>
<dbReference type="PANTHER" id="PTHR42957:SF1">
    <property type="entry name" value="HELICASE MJ1565-RELATED"/>
    <property type="match status" value="1"/>
</dbReference>
<name>A0A2K9D786_9MICO</name>
<dbReference type="InterPro" id="IPR008571">
    <property type="entry name" value="HerA-like"/>
</dbReference>
<evidence type="ECO:0000313" key="3">
    <source>
        <dbReference type="EMBL" id="AUG29465.1"/>
    </source>
</evidence>
<organism evidence="3 4">
    <name type="scientific">Microbacterium hominis</name>
    <dbReference type="NCBI Taxonomy" id="162426"/>
    <lineage>
        <taxon>Bacteria</taxon>
        <taxon>Bacillati</taxon>
        <taxon>Actinomycetota</taxon>
        <taxon>Actinomycetes</taxon>
        <taxon>Micrococcales</taxon>
        <taxon>Microbacteriaceae</taxon>
        <taxon>Microbacterium</taxon>
    </lineage>
</organism>
<dbReference type="Pfam" id="PF10412">
    <property type="entry name" value="TrwB_AAD_bind"/>
    <property type="match status" value="1"/>
</dbReference>
<protein>
    <recommendedName>
        <fullName evidence="2">Type IV secretion system coupling protein TraD DNA-binding domain-containing protein</fullName>
    </recommendedName>
</protein>